<sequence length="158" mass="16641">MVCCPMGPREGGPPWSGSAQVDEADPGVVKNQTLPDSRPPETQFTASNQPMVKLSTLETLSKANIQVRLDNLAQSSKPPAYSGLYASSVPETFGGLSAFSAEGNAAQSPSDIQASERETEDAINPGAEVYVQKFQSSVDFGDQSAMSAESDGVLTFSY</sequence>
<name>A0A164V2J6_9AGAM</name>
<reference evidence="2 3" key="1">
    <citation type="journal article" date="2016" name="Mol. Biol. Evol.">
        <title>Comparative Genomics of Early-Diverging Mushroom-Forming Fungi Provides Insights into the Origins of Lignocellulose Decay Capabilities.</title>
        <authorList>
            <person name="Nagy L.G."/>
            <person name="Riley R."/>
            <person name="Tritt A."/>
            <person name="Adam C."/>
            <person name="Daum C."/>
            <person name="Floudas D."/>
            <person name="Sun H."/>
            <person name="Yadav J.S."/>
            <person name="Pangilinan J."/>
            <person name="Larsson K.H."/>
            <person name="Matsuura K."/>
            <person name="Barry K."/>
            <person name="Labutti K."/>
            <person name="Kuo R."/>
            <person name="Ohm R.A."/>
            <person name="Bhattacharya S.S."/>
            <person name="Shirouzu T."/>
            <person name="Yoshinaga Y."/>
            <person name="Martin F.M."/>
            <person name="Grigoriev I.V."/>
            <person name="Hibbett D.S."/>
        </authorList>
    </citation>
    <scope>NUCLEOTIDE SEQUENCE [LARGE SCALE GENOMIC DNA]</scope>
    <source>
        <strain evidence="2 3">HHB9708</strain>
    </source>
</reference>
<organism evidence="2 3">
    <name type="scientific">Sistotremastrum niveocremeum HHB9708</name>
    <dbReference type="NCBI Taxonomy" id="1314777"/>
    <lineage>
        <taxon>Eukaryota</taxon>
        <taxon>Fungi</taxon>
        <taxon>Dikarya</taxon>
        <taxon>Basidiomycota</taxon>
        <taxon>Agaricomycotina</taxon>
        <taxon>Agaricomycetes</taxon>
        <taxon>Sistotremastrales</taxon>
        <taxon>Sistotremastraceae</taxon>
        <taxon>Sertulicium</taxon>
        <taxon>Sertulicium niveocremeum</taxon>
    </lineage>
</organism>
<dbReference type="AlphaFoldDB" id="A0A164V2J6"/>
<accession>A0A164V2J6</accession>
<evidence type="ECO:0000256" key="1">
    <source>
        <dbReference type="SAM" id="MobiDB-lite"/>
    </source>
</evidence>
<protein>
    <submittedName>
        <fullName evidence="2">Uncharacterized protein</fullName>
    </submittedName>
</protein>
<proteinExistence type="predicted"/>
<feature type="region of interest" description="Disordered" evidence="1">
    <location>
        <begin position="1"/>
        <end position="45"/>
    </location>
</feature>
<evidence type="ECO:0000313" key="2">
    <source>
        <dbReference type="EMBL" id="KZS93755.1"/>
    </source>
</evidence>
<dbReference type="EMBL" id="KV419406">
    <property type="protein sequence ID" value="KZS93755.1"/>
    <property type="molecule type" value="Genomic_DNA"/>
</dbReference>
<keyword evidence="3" id="KW-1185">Reference proteome</keyword>
<feature type="region of interest" description="Disordered" evidence="1">
    <location>
        <begin position="102"/>
        <end position="124"/>
    </location>
</feature>
<feature type="compositionally biased region" description="Polar residues" evidence="1">
    <location>
        <begin position="30"/>
        <end position="45"/>
    </location>
</feature>
<dbReference type="Proteomes" id="UP000076722">
    <property type="component" value="Unassembled WGS sequence"/>
</dbReference>
<evidence type="ECO:0000313" key="3">
    <source>
        <dbReference type="Proteomes" id="UP000076722"/>
    </source>
</evidence>
<gene>
    <name evidence="2" type="ORF">SISNIDRAFT_67989</name>
</gene>